<evidence type="ECO:0000256" key="6">
    <source>
        <dbReference type="SAM" id="SignalP"/>
    </source>
</evidence>
<evidence type="ECO:0000256" key="3">
    <source>
        <dbReference type="ARBA" id="ARBA00022723"/>
    </source>
</evidence>
<name>A0A840L841_9BURK</name>
<feature type="signal peptide" evidence="6">
    <location>
        <begin position="1"/>
        <end position="30"/>
    </location>
</feature>
<feature type="chain" id="PRO_5032754189" evidence="6">
    <location>
        <begin position="31"/>
        <end position="147"/>
    </location>
</feature>
<keyword evidence="6" id="KW-0732">Signal</keyword>
<comment type="caution">
    <text evidence="7">The sequence shown here is derived from an EMBL/GenBank/DDBJ whole genome shotgun (WGS) entry which is preliminary data.</text>
</comment>
<dbReference type="PROSITE" id="PS51257">
    <property type="entry name" value="PROKAR_LIPOPROTEIN"/>
    <property type="match status" value="1"/>
</dbReference>
<evidence type="ECO:0000256" key="5">
    <source>
        <dbReference type="PIRSR" id="PIRSR601486-1"/>
    </source>
</evidence>
<protein>
    <submittedName>
        <fullName evidence="7">Hemoglobin</fullName>
    </submittedName>
</protein>
<feature type="binding site" description="distal binding residue" evidence="5">
    <location>
        <position position="98"/>
    </location>
    <ligand>
        <name>heme</name>
        <dbReference type="ChEBI" id="CHEBI:30413"/>
    </ligand>
    <ligandPart>
        <name>Fe</name>
        <dbReference type="ChEBI" id="CHEBI:18248"/>
    </ligandPart>
</feature>
<dbReference type="GO" id="GO:0020037">
    <property type="term" value="F:heme binding"/>
    <property type="evidence" value="ECO:0007669"/>
    <property type="project" value="InterPro"/>
</dbReference>
<evidence type="ECO:0000313" key="8">
    <source>
        <dbReference type="Proteomes" id="UP000562027"/>
    </source>
</evidence>
<dbReference type="InterPro" id="IPR009050">
    <property type="entry name" value="Globin-like_sf"/>
</dbReference>
<keyword evidence="4 5" id="KW-0408">Iron</keyword>
<dbReference type="AlphaFoldDB" id="A0A840L841"/>
<dbReference type="RefSeq" id="WP_184297519.1">
    <property type="nucleotide sequence ID" value="NZ_JACHLP010000002.1"/>
</dbReference>
<dbReference type="Gene3D" id="1.10.490.10">
    <property type="entry name" value="Globins"/>
    <property type="match status" value="1"/>
</dbReference>
<dbReference type="GO" id="GO:0019825">
    <property type="term" value="F:oxygen binding"/>
    <property type="evidence" value="ECO:0007669"/>
    <property type="project" value="InterPro"/>
</dbReference>
<proteinExistence type="predicted"/>
<organism evidence="7 8">
    <name type="scientific">Roseateles oligotrophus</name>
    <dbReference type="NCBI Taxonomy" id="1769250"/>
    <lineage>
        <taxon>Bacteria</taxon>
        <taxon>Pseudomonadati</taxon>
        <taxon>Pseudomonadota</taxon>
        <taxon>Betaproteobacteria</taxon>
        <taxon>Burkholderiales</taxon>
        <taxon>Sphaerotilaceae</taxon>
        <taxon>Roseateles</taxon>
    </lineage>
</organism>
<reference evidence="7 8" key="1">
    <citation type="submission" date="2020-08" db="EMBL/GenBank/DDBJ databases">
        <title>Functional genomics of gut bacteria from endangered species of beetles.</title>
        <authorList>
            <person name="Carlos-Shanley C."/>
        </authorList>
    </citation>
    <scope>NUCLEOTIDE SEQUENCE [LARGE SCALE GENOMIC DNA]</scope>
    <source>
        <strain evidence="7 8">S00239</strain>
    </source>
</reference>
<sequence>MQILCPRRTNALILGLGLLALGACTSPPTATLYQGLGGEAGIAQLVSRTLDRSASDARTRRSFEGIKLSAIKASLAQQICALSDGPCVYEGETMARSHQDAKIRASEFDALVGMLREELDAAGVSAAAKNELLRRLAPMKRDIVAAD</sequence>
<evidence type="ECO:0000256" key="4">
    <source>
        <dbReference type="ARBA" id="ARBA00023004"/>
    </source>
</evidence>
<dbReference type="Pfam" id="PF01152">
    <property type="entry name" value="Bac_globin"/>
    <property type="match status" value="1"/>
</dbReference>
<evidence type="ECO:0000313" key="7">
    <source>
        <dbReference type="EMBL" id="MBB4842845.1"/>
    </source>
</evidence>
<dbReference type="EMBL" id="JACHLP010000002">
    <property type="protein sequence ID" value="MBB4842845.1"/>
    <property type="molecule type" value="Genomic_DNA"/>
</dbReference>
<dbReference type="InterPro" id="IPR001486">
    <property type="entry name" value="Hemoglobin_trunc"/>
</dbReference>
<keyword evidence="2 5" id="KW-0349">Heme</keyword>
<dbReference type="GO" id="GO:0046872">
    <property type="term" value="F:metal ion binding"/>
    <property type="evidence" value="ECO:0007669"/>
    <property type="project" value="UniProtKB-KW"/>
</dbReference>
<dbReference type="SUPFAM" id="SSF46458">
    <property type="entry name" value="Globin-like"/>
    <property type="match status" value="1"/>
</dbReference>
<keyword evidence="8" id="KW-1185">Reference proteome</keyword>
<gene>
    <name evidence="7" type="ORF">HNP55_001360</name>
</gene>
<evidence type="ECO:0000256" key="2">
    <source>
        <dbReference type="ARBA" id="ARBA00022617"/>
    </source>
</evidence>
<keyword evidence="3 5" id="KW-0479">Metal-binding</keyword>
<accession>A0A840L841</accession>
<dbReference type="CDD" id="cd00454">
    <property type="entry name" value="TrHb1_N"/>
    <property type="match status" value="1"/>
</dbReference>
<keyword evidence="1" id="KW-0813">Transport</keyword>
<dbReference type="InterPro" id="IPR012292">
    <property type="entry name" value="Globin/Proto"/>
</dbReference>
<evidence type="ECO:0000256" key="1">
    <source>
        <dbReference type="ARBA" id="ARBA00022448"/>
    </source>
</evidence>
<dbReference type="Proteomes" id="UP000562027">
    <property type="component" value="Unassembled WGS sequence"/>
</dbReference>